<evidence type="ECO:0000313" key="1">
    <source>
        <dbReference type="EMBL" id="QIB40752.1"/>
    </source>
</evidence>
<reference evidence="1 2" key="1">
    <citation type="submission" date="2020-02" db="EMBL/GenBank/DDBJ databases">
        <title>Plant-Promoting Endophytic Bacterium Rhizobium oryzihabitans sp. nov., Isolated from the Root of Rice.</title>
        <authorList>
            <person name="zhao J."/>
            <person name="Zhang G."/>
        </authorList>
    </citation>
    <scope>NUCLEOTIDE SEQUENCE [LARGE SCALE GENOMIC DNA]</scope>
    <source>
        <strain evidence="1 2">M15</strain>
    </source>
</reference>
<protein>
    <submittedName>
        <fullName evidence="1">Uncharacterized protein</fullName>
    </submittedName>
</protein>
<dbReference type="KEGG" id="roy:G3A56_23335"/>
<dbReference type="RefSeq" id="WP_082185004.1">
    <property type="nucleotide sequence ID" value="NZ_CP048635.1"/>
</dbReference>
<name>A0A7L5BPB1_9HYPH</name>
<gene>
    <name evidence="1" type="ORF">G3A56_23335</name>
</gene>
<evidence type="ECO:0000313" key="2">
    <source>
        <dbReference type="Proteomes" id="UP000464865"/>
    </source>
</evidence>
<organism evidence="1 2">
    <name type="scientific">Rhizobium oryzihabitans</name>
    <dbReference type="NCBI Taxonomy" id="2267833"/>
    <lineage>
        <taxon>Bacteria</taxon>
        <taxon>Pseudomonadati</taxon>
        <taxon>Pseudomonadota</taxon>
        <taxon>Alphaproteobacteria</taxon>
        <taxon>Hyphomicrobiales</taxon>
        <taxon>Rhizobiaceae</taxon>
        <taxon>Rhizobium/Agrobacterium group</taxon>
        <taxon>Rhizobium</taxon>
    </lineage>
</organism>
<keyword evidence="2" id="KW-1185">Reference proteome</keyword>
<proteinExistence type="predicted"/>
<dbReference type="Proteomes" id="UP000464865">
    <property type="component" value="Chromosome M15-12"/>
</dbReference>
<dbReference type="EMBL" id="CP048635">
    <property type="protein sequence ID" value="QIB40752.1"/>
    <property type="molecule type" value="Genomic_DNA"/>
</dbReference>
<dbReference type="AlphaFoldDB" id="A0A7L5BPB1"/>
<sequence>MNLHPFEKISHIYTGNIYKGTQGYVDICAGEKFLEVARDFHNHNVFAKSDDFPTSIISNNSVHVYYNAEGKVIGAEIFTNLNGNNEFNFIWNSFDLFQSTMKDVANGLKSIGIKTSIEDYGIFVPELGLNYYCNDIQDDLDCKIDCVYVTLNKNN</sequence>
<accession>A0A7L5BPB1</accession>